<evidence type="ECO:0000256" key="8">
    <source>
        <dbReference type="ARBA" id="ARBA00032016"/>
    </source>
</evidence>
<dbReference type="Pfam" id="PF09606">
    <property type="entry name" value="Med15_N"/>
    <property type="match status" value="1"/>
</dbReference>
<feature type="domain" description="Mediator of RNA polymerase II transcription subunit 15 N-terminal" evidence="12">
    <location>
        <begin position="7"/>
        <end position="58"/>
    </location>
</feature>
<evidence type="ECO:0000256" key="10">
    <source>
        <dbReference type="RuleBase" id="RU364148"/>
    </source>
</evidence>
<dbReference type="Proteomes" id="UP000472277">
    <property type="component" value="Chromosome 23"/>
</dbReference>
<evidence type="ECO:0000256" key="5">
    <source>
        <dbReference type="ARBA" id="ARBA00023159"/>
    </source>
</evidence>
<keyword evidence="14" id="KW-1185">Reference proteome</keyword>
<dbReference type="GO" id="GO:0006355">
    <property type="term" value="P:regulation of DNA-templated transcription"/>
    <property type="evidence" value="ECO:0007669"/>
    <property type="project" value="InterPro"/>
</dbReference>
<dbReference type="Ensembl" id="ENSSTUT00000078646.1">
    <property type="protein sequence ID" value="ENSSTUP00000074030.1"/>
    <property type="gene ID" value="ENSSTUG00000032361.1"/>
</dbReference>
<protein>
    <recommendedName>
        <fullName evidence="3 10">Mediator of RNA polymerase II transcription subunit 15</fullName>
    </recommendedName>
    <alternativeName>
        <fullName evidence="8 10">Mediator complex subunit 15</fullName>
    </alternativeName>
</protein>
<evidence type="ECO:0000256" key="4">
    <source>
        <dbReference type="ARBA" id="ARBA00023015"/>
    </source>
</evidence>
<evidence type="ECO:0000256" key="2">
    <source>
        <dbReference type="ARBA" id="ARBA00009807"/>
    </source>
</evidence>
<keyword evidence="5 10" id="KW-0010">Activator</keyword>
<dbReference type="InterPro" id="IPR019087">
    <property type="entry name" value="Med15_N"/>
</dbReference>
<dbReference type="InterPro" id="IPR036529">
    <property type="entry name" value="KIX_dom_sf"/>
</dbReference>
<dbReference type="Gene3D" id="1.10.246.20">
    <property type="entry name" value="Coactivator CBP, KIX domain"/>
    <property type="match status" value="1"/>
</dbReference>
<sequence length="240" mass="25937">MEVPGPDSDWRSPAFRQKVVAQIEEAMRKAGTAHTKSSNDMENHVYVKAKSRVKEYLHSYTCHCTCVNVHIASPLPDPMNALTNLPGVPGVPGGIGMGPRPPGAPMGGMGQMQMGQHAMAGVAGNPQSSERQKPAKCATSPAQHPCRLPRPKPSVGGRWAKRSQKHDLQTPTAPRQALCDCTAQYLGPECQTSLSFCSVDKTHLTSSSNLCWRQHNLSQTEQTERGGLPHPGTPALPYHH</sequence>
<dbReference type="GeneTree" id="ENSGT00730000111140"/>
<evidence type="ECO:0000256" key="3">
    <source>
        <dbReference type="ARBA" id="ARBA00019613"/>
    </source>
</evidence>
<evidence type="ECO:0000256" key="6">
    <source>
        <dbReference type="ARBA" id="ARBA00023163"/>
    </source>
</evidence>
<feature type="region of interest" description="Disordered" evidence="11">
    <location>
        <begin position="121"/>
        <end position="173"/>
    </location>
</feature>
<comment type="subcellular location">
    <subcellularLocation>
        <location evidence="1 10">Nucleus</location>
    </subcellularLocation>
</comment>
<evidence type="ECO:0000313" key="14">
    <source>
        <dbReference type="Proteomes" id="UP000472277"/>
    </source>
</evidence>
<evidence type="ECO:0000259" key="12">
    <source>
        <dbReference type="Pfam" id="PF09606"/>
    </source>
</evidence>
<organism evidence="13 14">
    <name type="scientific">Salmo trutta</name>
    <name type="common">Brown trout</name>
    <dbReference type="NCBI Taxonomy" id="8032"/>
    <lineage>
        <taxon>Eukaryota</taxon>
        <taxon>Metazoa</taxon>
        <taxon>Chordata</taxon>
        <taxon>Craniata</taxon>
        <taxon>Vertebrata</taxon>
        <taxon>Euteleostomi</taxon>
        <taxon>Actinopterygii</taxon>
        <taxon>Neopterygii</taxon>
        <taxon>Teleostei</taxon>
        <taxon>Protacanthopterygii</taxon>
        <taxon>Salmoniformes</taxon>
        <taxon>Salmonidae</taxon>
        <taxon>Salmoninae</taxon>
        <taxon>Salmo</taxon>
    </lineage>
</organism>
<evidence type="ECO:0000256" key="11">
    <source>
        <dbReference type="SAM" id="MobiDB-lite"/>
    </source>
</evidence>
<reference evidence="13" key="1">
    <citation type="submission" date="2025-08" db="UniProtKB">
        <authorList>
            <consortium name="Ensembl"/>
        </authorList>
    </citation>
    <scope>IDENTIFICATION</scope>
</reference>
<proteinExistence type="inferred from homology"/>
<reference evidence="13" key="2">
    <citation type="submission" date="2025-09" db="UniProtKB">
        <authorList>
            <consortium name="Ensembl"/>
        </authorList>
    </citation>
    <scope>IDENTIFICATION</scope>
</reference>
<evidence type="ECO:0000256" key="7">
    <source>
        <dbReference type="ARBA" id="ARBA00023242"/>
    </source>
</evidence>
<comment type="subunit">
    <text evidence="10">Component of the Mediator complex.</text>
</comment>
<keyword evidence="4 10" id="KW-0805">Transcription regulation</keyword>
<evidence type="ECO:0000256" key="1">
    <source>
        <dbReference type="ARBA" id="ARBA00004123"/>
    </source>
</evidence>
<gene>
    <name evidence="10 13" type="primary">MED15</name>
    <name evidence="13" type="synonym">LOC115159632</name>
</gene>
<dbReference type="PANTHER" id="PTHR31804:SF3">
    <property type="entry name" value="MEDIATOR OF RNA POLYMERASE II TRANSCRIPTION SUBUNIT 15"/>
    <property type="match status" value="1"/>
</dbReference>
<evidence type="ECO:0000313" key="13">
    <source>
        <dbReference type="Ensembl" id="ENSSTUP00000074030.1"/>
    </source>
</evidence>
<dbReference type="AlphaFoldDB" id="A0A674BRK5"/>
<keyword evidence="7 10" id="KW-0539">Nucleus</keyword>
<dbReference type="PANTHER" id="PTHR31804">
    <property type="entry name" value="MEDIATOR OF RNA POLYMERASE II TRANSCRIPTION SUBUNIT 15"/>
    <property type="match status" value="1"/>
</dbReference>
<dbReference type="FunFam" id="1.10.246.20:FF:000002">
    <property type="entry name" value="Mediator of RNA polymerase II transcription subunit 15"/>
    <property type="match status" value="1"/>
</dbReference>
<evidence type="ECO:0000256" key="9">
    <source>
        <dbReference type="ARBA" id="ARBA00054847"/>
    </source>
</evidence>
<keyword evidence="6 10" id="KW-0804">Transcription</keyword>
<accession>A0A674BRK5</accession>
<comment type="similarity">
    <text evidence="2 10">Belongs to the Mediator complex subunit 15 family.</text>
</comment>
<name>A0A674BRK5_SALTR</name>
<dbReference type="GO" id="GO:0003712">
    <property type="term" value="F:transcription coregulator activity"/>
    <property type="evidence" value="ECO:0007669"/>
    <property type="project" value="InterPro"/>
</dbReference>
<dbReference type="GO" id="GO:0005654">
    <property type="term" value="C:nucleoplasm"/>
    <property type="evidence" value="ECO:0007669"/>
    <property type="project" value="UniProtKB-ARBA"/>
</dbReference>
<feature type="region of interest" description="Disordered" evidence="11">
    <location>
        <begin position="219"/>
        <end position="240"/>
    </location>
</feature>
<comment type="function">
    <text evidence="9">Component of the Mediator complex, a coactivator involved in the regulated transcription of nearly all RNA polymerase II-dependent genes. Mediator functions as a bridge to convey information from gene-specific regulatory proteins to the basal RNA polymerase II transcription machinery. Mediator is recruited to promoters by direct interactions with regulatory proteins and serves as a scaffold for the assembly of a functional preinitiation complex with RNA polymerase II and the general transcription factors. Required for cholesterol-dependent gene regulation. Positively regulates the Nodal signaling pathway.</text>
</comment>